<accession>A0A1V0USH4</accession>
<organism evidence="1 2">
    <name type="scientific">Paenibacillus larvae subsp. pulvifaciens</name>
    <dbReference type="NCBI Taxonomy" id="1477"/>
    <lineage>
        <taxon>Bacteria</taxon>
        <taxon>Bacillati</taxon>
        <taxon>Bacillota</taxon>
        <taxon>Bacilli</taxon>
        <taxon>Bacillales</taxon>
        <taxon>Paenibacillaceae</taxon>
        <taxon>Paenibacillus</taxon>
    </lineage>
</organism>
<name>A0A1V0USH4_9BACL</name>
<reference evidence="1 2" key="1">
    <citation type="submission" date="2017-03" db="EMBL/GenBank/DDBJ databases">
        <title>Paenibacillus larvae genome sequencing.</title>
        <authorList>
            <person name="Dingman D.W."/>
        </authorList>
    </citation>
    <scope>NUCLEOTIDE SEQUENCE [LARGE SCALE GENOMIC DNA]</scope>
    <source>
        <strain evidence="1 2">SAG 10367</strain>
    </source>
</reference>
<dbReference type="AlphaFoldDB" id="A0A1V0USH4"/>
<sequence length="82" mass="9573">MAGYQKVSPFHMDIYHEGNLIYRHKKALYQSDHQYIPEHYLKILERKPRAIINAAPLKGEVLPHELSEFMSFASTGIKTTSW</sequence>
<dbReference type="Proteomes" id="UP000192727">
    <property type="component" value="Chromosome"/>
</dbReference>
<dbReference type="RefSeq" id="WP_083039811.1">
    <property type="nucleotide sequence ID" value="NZ_CP020557.1"/>
</dbReference>
<gene>
    <name evidence="1" type="ORF">B7C51_09545</name>
</gene>
<proteinExistence type="predicted"/>
<evidence type="ECO:0008006" key="3">
    <source>
        <dbReference type="Google" id="ProtNLM"/>
    </source>
</evidence>
<protein>
    <recommendedName>
        <fullName evidence="3">Transposase</fullName>
    </recommendedName>
</protein>
<evidence type="ECO:0000313" key="1">
    <source>
        <dbReference type="EMBL" id="ARF68026.1"/>
    </source>
</evidence>
<dbReference type="EMBL" id="CP020557">
    <property type="protein sequence ID" value="ARF68026.1"/>
    <property type="molecule type" value="Genomic_DNA"/>
</dbReference>
<evidence type="ECO:0000313" key="2">
    <source>
        <dbReference type="Proteomes" id="UP000192727"/>
    </source>
</evidence>